<accession>A0AAN8YSQ1</accession>
<dbReference type="AlphaFoldDB" id="A0AAN8YSQ1"/>
<proteinExistence type="predicted"/>
<evidence type="ECO:0000313" key="3">
    <source>
        <dbReference type="Proteomes" id="UP001371456"/>
    </source>
</evidence>
<protein>
    <recommendedName>
        <fullName evidence="1">RNase H type-1 domain-containing protein</fullName>
    </recommendedName>
</protein>
<dbReference type="Pfam" id="PF13456">
    <property type="entry name" value="RVT_3"/>
    <property type="match status" value="1"/>
</dbReference>
<evidence type="ECO:0000313" key="2">
    <source>
        <dbReference type="EMBL" id="KAK6803012.1"/>
    </source>
</evidence>
<dbReference type="Gene3D" id="3.30.420.10">
    <property type="entry name" value="Ribonuclease H-like superfamily/Ribonuclease H"/>
    <property type="match status" value="1"/>
</dbReference>
<organism evidence="2 3">
    <name type="scientific">Solanum bulbocastanum</name>
    <name type="common">Wild potato</name>
    <dbReference type="NCBI Taxonomy" id="147425"/>
    <lineage>
        <taxon>Eukaryota</taxon>
        <taxon>Viridiplantae</taxon>
        <taxon>Streptophyta</taxon>
        <taxon>Embryophyta</taxon>
        <taxon>Tracheophyta</taxon>
        <taxon>Spermatophyta</taxon>
        <taxon>Magnoliopsida</taxon>
        <taxon>eudicotyledons</taxon>
        <taxon>Gunneridae</taxon>
        <taxon>Pentapetalae</taxon>
        <taxon>asterids</taxon>
        <taxon>lamiids</taxon>
        <taxon>Solanales</taxon>
        <taxon>Solanaceae</taxon>
        <taxon>Solanoideae</taxon>
        <taxon>Solaneae</taxon>
        <taxon>Solanum</taxon>
    </lineage>
</organism>
<name>A0AAN8YSQ1_SOLBU</name>
<gene>
    <name evidence="2" type="ORF">RDI58_000796</name>
</gene>
<dbReference type="InterPro" id="IPR036397">
    <property type="entry name" value="RNaseH_sf"/>
</dbReference>
<reference evidence="2 3" key="1">
    <citation type="submission" date="2024-02" db="EMBL/GenBank/DDBJ databases">
        <title>de novo genome assembly of Solanum bulbocastanum strain 11H21.</title>
        <authorList>
            <person name="Hosaka A.J."/>
        </authorList>
    </citation>
    <scope>NUCLEOTIDE SEQUENCE [LARGE SCALE GENOMIC DNA]</scope>
    <source>
        <tissue evidence="2">Young leaves</tissue>
    </source>
</reference>
<dbReference type="InterPro" id="IPR002156">
    <property type="entry name" value="RNaseH_domain"/>
</dbReference>
<comment type="caution">
    <text evidence="2">The sequence shown here is derived from an EMBL/GenBank/DDBJ whole genome shotgun (WGS) entry which is preliminary data.</text>
</comment>
<sequence length="110" mass="12739">MSTSMIHSPVVHWCKSRSTWVILNVDDGSEEARTIWKGVNVCKTAGMLKVTVEYYSMLIINLFNGKLKVPWQISQTIDKIIREISYSDFIFYHVKREENFTADRTTTTTS</sequence>
<dbReference type="GO" id="GO:0003676">
    <property type="term" value="F:nucleic acid binding"/>
    <property type="evidence" value="ECO:0007669"/>
    <property type="project" value="InterPro"/>
</dbReference>
<dbReference type="EMBL" id="JBANQN010000001">
    <property type="protein sequence ID" value="KAK6803012.1"/>
    <property type="molecule type" value="Genomic_DNA"/>
</dbReference>
<keyword evidence="3" id="KW-1185">Reference proteome</keyword>
<feature type="domain" description="RNase H type-1" evidence="1">
    <location>
        <begin position="31"/>
        <end position="104"/>
    </location>
</feature>
<evidence type="ECO:0000259" key="1">
    <source>
        <dbReference type="Pfam" id="PF13456"/>
    </source>
</evidence>
<dbReference type="Proteomes" id="UP001371456">
    <property type="component" value="Unassembled WGS sequence"/>
</dbReference>
<dbReference type="GO" id="GO:0004523">
    <property type="term" value="F:RNA-DNA hybrid ribonuclease activity"/>
    <property type="evidence" value="ECO:0007669"/>
    <property type="project" value="InterPro"/>
</dbReference>